<accession>M4H1D3</accession>
<evidence type="ECO:0000256" key="3">
    <source>
        <dbReference type="SAM" id="SignalP"/>
    </source>
</evidence>
<proteinExistence type="evidence at transcript level"/>
<feature type="signal peptide" evidence="3">
    <location>
        <begin position="1"/>
        <end position="25"/>
    </location>
</feature>
<evidence type="ECO:0000256" key="2">
    <source>
        <dbReference type="SAM" id="MobiDB-lite"/>
    </source>
</evidence>
<sequence length="703" mass="78107">MFKFTYLLTYLLHSALSNCLTLCLAMPRILVPSPNEEAQFRKQTQEQLKRERLIAARRQACTWSKKRVVDHVAKCKQQQVHQEIKSLPLCLFESLDTVFTFWKRTKEKIDDLENKENELRKQLEDALISVGQGQCDAEEVNKQELERQKREEMERNRRRAAARFRSAMKEVKIQKSVRCVEESRGVDLKNKALEEERERTRRLLENPFKNPLPLLDLPQTTTTKPLKGLDANTKTLFHLPSNAGVVEEERGENAKVAATEMERMMEECKAQLAQSKQAREERADVRGTAALAKVQLKNVLNDVTTALDRYAVINRTKKRSSTFQSNIFASAHVREAGEKQHQIEMEHAVEDVFERLQGGGVREMVLPPSAAVLQGLETIEERSEVSSIMSGREGDSGMYQREGGGESGVFEVSGYEDSAGVVIGGQGEEVFSIIDHYDEDDVEVIEIPATSPPPLRNTTSRDPTAAAPEDPLADESRPSLNLYFPLHSSDNTTSLSVSPAVHPHPDSALDLTVLDDSGGDDMCTVVSNTATLVPPPPAEEDLDLSGLIKEQLKINRQLREMGGVVQCVAQPPPISYTSPLTKSLPPSLTSSIIQEILSSQNSVNLSSDLSSSISQHTLTDSSGVMSSRDTTLHRPMSSTPASQGRNLSSRVSVQSGVLRDTSSRNASSSSRSSGVEELQRQLARINSHLTEIDRIKKSEEERA</sequence>
<feature type="compositionally biased region" description="Low complexity" evidence="2">
    <location>
        <begin position="663"/>
        <end position="673"/>
    </location>
</feature>
<feature type="coiled-coil region" evidence="1">
    <location>
        <begin position="102"/>
        <end position="170"/>
    </location>
</feature>
<feature type="region of interest" description="Disordered" evidence="2">
    <location>
        <begin position="616"/>
        <end position="703"/>
    </location>
</feature>
<organism evidence="4">
    <name type="scientific">Pleurobrachia bachei</name>
    <name type="common">Sea gooseberry</name>
    <dbReference type="NCBI Taxonomy" id="34499"/>
    <lineage>
        <taxon>Eukaryota</taxon>
        <taxon>Metazoa</taxon>
        <taxon>Ctenophora</taxon>
        <taxon>Tentaculata</taxon>
        <taxon>Cydippida</taxon>
        <taxon>Pleurobrachiidae</taxon>
        <taxon>Pleurobrachia</taxon>
    </lineage>
</organism>
<feature type="compositionally biased region" description="Basic and acidic residues" evidence="2">
    <location>
        <begin position="690"/>
        <end position="703"/>
    </location>
</feature>
<feature type="compositionally biased region" description="Polar residues" evidence="2">
    <location>
        <begin position="636"/>
        <end position="655"/>
    </location>
</feature>
<keyword evidence="1" id="KW-0175">Coiled coil</keyword>
<evidence type="ECO:0000313" key="4">
    <source>
        <dbReference type="EMBL" id="AFK75432.1"/>
    </source>
</evidence>
<reference evidence="4" key="1">
    <citation type="submission" date="2012-02" db="EMBL/GenBank/DDBJ databases">
        <title>The genome of the ctenophore, Pleurobrachia bachei.</title>
        <authorList>
            <person name="Kohn A.B."/>
            <person name="Citarella M."/>
            <person name="Moroz L.L."/>
        </authorList>
    </citation>
    <scope>NUCLEOTIDE SEQUENCE</scope>
</reference>
<evidence type="ECO:0000256" key="1">
    <source>
        <dbReference type="SAM" id="Coils"/>
    </source>
</evidence>
<name>M4H1D3_PLEBA</name>
<feature type="compositionally biased region" description="Polar residues" evidence="2">
    <location>
        <begin position="616"/>
        <end position="629"/>
    </location>
</feature>
<feature type="chain" id="PRO_5004053534" evidence="3">
    <location>
        <begin position="26"/>
        <end position="703"/>
    </location>
</feature>
<keyword evidence="3" id="KW-0732">Signal</keyword>
<protein>
    <submittedName>
        <fullName evidence="4">Putative secretory peptide-22</fullName>
    </submittedName>
</protein>
<feature type="region of interest" description="Disordered" evidence="2">
    <location>
        <begin position="446"/>
        <end position="479"/>
    </location>
</feature>
<dbReference type="EMBL" id="JQ700332">
    <property type="protein sequence ID" value="AFK75432.1"/>
    <property type="molecule type" value="mRNA"/>
</dbReference>
<dbReference type="AlphaFoldDB" id="M4H1D3"/>